<dbReference type="Pfam" id="PF12937">
    <property type="entry name" value="F-box-like"/>
    <property type="match status" value="1"/>
</dbReference>
<gene>
    <name evidence="5" type="ORF">HK105_202154</name>
</gene>
<dbReference type="InterPro" id="IPR015943">
    <property type="entry name" value="WD40/YVTN_repeat-like_dom_sf"/>
</dbReference>
<name>A0ABR4NFC3_9FUNG</name>
<evidence type="ECO:0000256" key="2">
    <source>
        <dbReference type="ARBA" id="ARBA00022737"/>
    </source>
</evidence>
<dbReference type="Gene3D" id="1.20.1280.50">
    <property type="match status" value="1"/>
</dbReference>
<dbReference type="PROSITE" id="PS50181">
    <property type="entry name" value="FBOX"/>
    <property type="match status" value="1"/>
</dbReference>
<dbReference type="InterPro" id="IPR001810">
    <property type="entry name" value="F-box_dom"/>
</dbReference>
<dbReference type="SMART" id="SM00256">
    <property type="entry name" value="FBOX"/>
    <property type="match status" value="1"/>
</dbReference>
<dbReference type="CDD" id="cd09212">
    <property type="entry name" value="PUB"/>
    <property type="match status" value="1"/>
</dbReference>
<dbReference type="PANTHER" id="PTHR44436:SF1">
    <property type="entry name" value="F-BOX_WD REPEAT-CONTAINING PROTEIN 2"/>
    <property type="match status" value="1"/>
</dbReference>
<accession>A0ABR4NFC3</accession>
<sequence>MLQPLTPADLDALKLRLVRHLEGQVVAPNTPGRALKALQTVARVLRNRLDLPGEPKFQSIRGRNPTFSSNVLAVDGMLDVLLIFGFSKKVVDFEETYFVPGATDTERLLVQFLLPTLPELIEKLEAKLAKPPPESEKSQGSIRRREEVLAKIAEDRLARIERDRRLAVKREADRQAEERRKQAQQQAAERAVQHSANPPPVTTAAQAGTASGGMAAASAGADQHTGESDAALAARLLRRFSAFPSGMRREFLLLLLKSCDPSDMQYLGKVLPVLHRDFIARLPRNVSQRILMYVRPCDLAISAQVSRMWHSIVSEEALWTRLYGLIGLQSMADVFFQPQKSVKANAKRLSSMGHWAHGHFTYRAFRAHSLGVLTMAFDSKHVVTGSIDRTCRVFLLKTGQCIRTLVGHEGGVYAAQFDSDKVGGHASLL</sequence>
<dbReference type="SMART" id="SM00580">
    <property type="entry name" value="PUG"/>
    <property type="match status" value="1"/>
</dbReference>
<evidence type="ECO:0000313" key="6">
    <source>
        <dbReference type="Proteomes" id="UP001527925"/>
    </source>
</evidence>
<dbReference type="InterPro" id="IPR018997">
    <property type="entry name" value="PUB_domain"/>
</dbReference>
<evidence type="ECO:0000256" key="3">
    <source>
        <dbReference type="SAM" id="MobiDB-lite"/>
    </source>
</evidence>
<keyword evidence="1" id="KW-0853">WD repeat</keyword>
<feature type="compositionally biased region" description="Basic and acidic residues" evidence="3">
    <location>
        <begin position="171"/>
        <end position="181"/>
    </location>
</feature>
<feature type="domain" description="F-box" evidence="4">
    <location>
        <begin position="276"/>
        <end position="322"/>
    </location>
</feature>
<dbReference type="Pfam" id="PF00400">
    <property type="entry name" value="WD40"/>
    <property type="match status" value="1"/>
</dbReference>
<dbReference type="SUPFAM" id="SSF50978">
    <property type="entry name" value="WD40 repeat-like"/>
    <property type="match status" value="1"/>
</dbReference>
<evidence type="ECO:0000313" key="5">
    <source>
        <dbReference type="EMBL" id="KAL2918227.1"/>
    </source>
</evidence>
<comment type="caution">
    <text evidence="5">The sequence shown here is derived from an EMBL/GenBank/DDBJ whole genome shotgun (WGS) entry which is preliminary data.</text>
</comment>
<dbReference type="InterPro" id="IPR036322">
    <property type="entry name" value="WD40_repeat_dom_sf"/>
</dbReference>
<feature type="region of interest" description="Disordered" evidence="3">
    <location>
        <begin position="171"/>
        <end position="209"/>
    </location>
</feature>
<dbReference type="Pfam" id="PF09409">
    <property type="entry name" value="PUB"/>
    <property type="match status" value="1"/>
</dbReference>
<organism evidence="5 6">
    <name type="scientific">Polyrhizophydium stewartii</name>
    <dbReference type="NCBI Taxonomy" id="2732419"/>
    <lineage>
        <taxon>Eukaryota</taxon>
        <taxon>Fungi</taxon>
        <taxon>Fungi incertae sedis</taxon>
        <taxon>Chytridiomycota</taxon>
        <taxon>Chytridiomycota incertae sedis</taxon>
        <taxon>Chytridiomycetes</taxon>
        <taxon>Rhizophydiales</taxon>
        <taxon>Rhizophydiales incertae sedis</taxon>
        <taxon>Polyrhizophydium</taxon>
    </lineage>
</organism>
<dbReference type="SUPFAM" id="SSF81383">
    <property type="entry name" value="F-box domain"/>
    <property type="match status" value="1"/>
</dbReference>
<proteinExistence type="predicted"/>
<dbReference type="InterPro" id="IPR042627">
    <property type="entry name" value="FBXW2"/>
</dbReference>
<dbReference type="Proteomes" id="UP001527925">
    <property type="component" value="Unassembled WGS sequence"/>
</dbReference>
<evidence type="ECO:0000256" key="1">
    <source>
        <dbReference type="ARBA" id="ARBA00022574"/>
    </source>
</evidence>
<dbReference type="InterPro" id="IPR036047">
    <property type="entry name" value="F-box-like_dom_sf"/>
</dbReference>
<dbReference type="PANTHER" id="PTHR44436">
    <property type="entry name" value="F-BOX/WD REPEAT-CONTAINING PROTEIN 2"/>
    <property type="match status" value="1"/>
</dbReference>
<dbReference type="InterPro" id="IPR001680">
    <property type="entry name" value="WD40_rpt"/>
</dbReference>
<evidence type="ECO:0000259" key="4">
    <source>
        <dbReference type="PROSITE" id="PS50181"/>
    </source>
</evidence>
<dbReference type="EMBL" id="JADGIZ020000007">
    <property type="protein sequence ID" value="KAL2918227.1"/>
    <property type="molecule type" value="Genomic_DNA"/>
</dbReference>
<dbReference type="InterPro" id="IPR036339">
    <property type="entry name" value="PUB-like_dom_sf"/>
</dbReference>
<keyword evidence="2" id="KW-0677">Repeat</keyword>
<dbReference type="SUPFAM" id="SSF143503">
    <property type="entry name" value="PUG domain-like"/>
    <property type="match status" value="1"/>
</dbReference>
<keyword evidence="6" id="KW-1185">Reference proteome</keyword>
<dbReference type="Gene3D" id="1.20.58.2190">
    <property type="match status" value="1"/>
</dbReference>
<protein>
    <recommendedName>
        <fullName evidence="4">F-box domain-containing protein</fullName>
    </recommendedName>
</protein>
<dbReference type="Gene3D" id="2.130.10.10">
    <property type="entry name" value="YVTN repeat-like/Quinoprotein amine dehydrogenase"/>
    <property type="match status" value="1"/>
</dbReference>
<reference evidence="5 6" key="1">
    <citation type="submission" date="2023-09" db="EMBL/GenBank/DDBJ databases">
        <title>Pangenome analysis of Batrachochytrium dendrobatidis and related Chytrids.</title>
        <authorList>
            <person name="Yacoub M.N."/>
            <person name="Stajich J.E."/>
            <person name="James T.Y."/>
        </authorList>
    </citation>
    <scope>NUCLEOTIDE SEQUENCE [LARGE SCALE GENOMIC DNA]</scope>
    <source>
        <strain evidence="5 6">JEL0888</strain>
    </source>
</reference>